<accession>A0A8S5SNC2</accession>
<protein>
    <submittedName>
        <fullName evidence="2">Uncharacterized protein</fullName>
    </submittedName>
</protein>
<evidence type="ECO:0000256" key="1">
    <source>
        <dbReference type="SAM" id="MobiDB-lite"/>
    </source>
</evidence>
<name>A0A8S5SNC2_9CAUD</name>
<feature type="compositionally biased region" description="Basic and acidic residues" evidence="1">
    <location>
        <begin position="97"/>
        <end position="157"/>
    </location>
</feature>
<sequence>MALKFKDIKDWKPSTISIVDQPSHPMAVFEVYENDEEFVKKYITPEEVEVMTKEDNGKNNVRVSEGILEKLINGLVAKSEPQEPTEPPAQNNEPVEDENKILEAIGKIDKRLDTMDARITKLEGGEKPPEPPKDDPVPGAVKKSEPPKDDDGGEVKGDTTITAEGAVNPDVTVSKSIDPDLAKGNASEKSFLERMGRNSNGMTW</sequence>
<organism evidence="2">
    <name type="scientific">Siphoviridae sp. cteZR38</name>
    <dbReference type="NCBI Taxonomy" id="2827906"/>
    <lineage>
        <taxon>Viruses</taxon>
        <taxon>Duplodnaviria</taxon>
        <taxon>Heunggongvirae</taxon>
        <taxon>Uroviricota</taxon>
        <taxon>Caudoviricetes</taxon>
    </lineage>
</organism>
<proteinExistence type="predicted"/>
<reference evidence="2" key="1">
    <citation type="journal article" date="2021" name="Proc. Natl. Acad. Sci. U.S.A.">
        <title>A Catalog of Tens of Thousands of Viruses from Human Metagenomes Reveals Hidden Associations with Chronic Diseases.</title>
        <authorList>
            <person name="Tisza M.J."/>
            <person name="Buck C.B."/>
        </authorList>
    </citation>
    <scope>NUCLEOTIDE SEQUENCE</scope>
    <source>
        <strain evidence="2">CteZR38</strain>
    </source>
</reference>
<evidence type="ECO:0000313" key="2">
    <source>
        <dbReference type="EMBL" id="DAF52416.1"/>
    </source>
</evidence>
<dbReference type="EMBL" id="BK032636">
    <property type="protein sequence ID" value="DAF52416.1"/>
    <property type="molecule type" value="Genomic_DNA"/>
</dbReference>
<feature type="region of interest" description="Disordered" evidence="1">
    <location>
        <begin position="75"/>
        <end position="204"/>
    </location>
</feature>